<evidence type="ECO:0000313" key="2">
    <source>
        <dbReference type="EMBL" id="GBM79065.1"/>
    </source>
</evidence>
<organism evidence="2 3">
    <name type="scientific">Araneus ventricosus</name>
    <name type="common">Orbweaver spider</name>
    <name type="synonym">Epeira ventricosa</name>
    <dbReference type="NCBI Taxonomy" id="182803"/>
    <lineage>
        <taxon>Eukaryota</taxon>
        <taxon>Metazoa</taxon>
        <taxon>Ecdysozoa</taxon>
        <taxon>Arthropoda</taxon>
        <taxon>Chelicerata</taxon>
        <taxon>Arachnida</taxon>
        <taxon>Araneae</taxon>
        <taxon>Araneomorphae</taxon>
        <taxon>Entelegynae</taxon>
        <taxon>Araneoidea</taxon>
        <taxon>Araneidae</taxon>
        <taxon>Araneus</taxon>
    </lineage>
</organism>
<protein>
    <submittedName>
        <fullName evidence="2">Uncharacterized protein</fullName>
    </submittedName>
</protein>
<gene>
    <name evidence="2" type="ORF">AVEN_86076_1</name>
</gene>
<feature type="compositionally biased region" description="Basic and acidic residues" evidence="1">
    <location>
        <begin position="121"/>
        <end position="131"/>
    </location>
</feature>
<feature type="compositionally biased region" description="Basic and acidic residues" evidence="1">
    <location>
        <begin position="201"/>
        <end position="213"/>
    </location>
</feature>
<evidence type="ECO:0000313" key="3">
    <source>
        <dbReference type="Proteomes" id="UP000499080"/>
    </source>
</evidence>
<sequence length="226" mass="25749">MSAIRRQKSPVVRPNSVPPSFVAHSLIFGVRRYIRNNVRPKIVSQNTRRGCSPSNSPWPFSLRDQNLSIQRDVKNLLSCFRNLASAWNASNGDFTSAVTKPTPPDTLAGSGGRATKSAAIKPEEKSEEKKFAPRAPPKYPRRKSRHGDARPRFPLVKSPNKTRPYPLDNHSEKFAILWTSYWMQKQVIPRDGDFNHARLALKEKSKLHQENPKKTQKTRKNFKSPN</sequence>
<reference evidence="2 3" key="1">
    <citation type="journal article" date="2019" name="Sci. Rep.">
        <title>Orb-weaving spider Araneus ventricosus genome elucidates the spidroin gene catalogue.</title>
        <authorList>
            <person name="Kono N."/>
            <person name="Nakamura H."/>
            <person name="Ohtoshi R."/>
            <person name="Moran D.A.P."/>
            <person name="Shinohara A."/>
            <person name="Yoshida Y."/>
            <person name="Fujiwara M."/>
            <person name="Mori M."/>
            <person name="Tomita M."/>
            <person name="Arakawa K."/>
        </authorList>
    </citation>
    <scope>NUCLEOTIDE SEQUENCE [LARGE SCALE GENOMIC DNA]</scope>
</reference>
<proteinExistence type="predicted"/>
<comment type="caution">
    <text evidence="2">The sequence shown here is derived from an EMBL/GenBank/DDBJ whole genome shotgun (WGS) entry which is preliminary data.</text>
</comment>
<dbReference type="AlphaFoldDB" id="A0A4Y2IN39"/>
<name>A0A4Y2IN39_ARAVE</name>
<keyword evidence="3" id="KW-1185">Reference proteome</keyword>
<feature type="compositionally biased region" description="Basic residues" evidence="1">
    <location>
        <begin position="214"/>
        <end position="226"/>
    </location>
</feature>
<feature type="region of interest" description="Disordered" evidence="1">
    <location>
        <begin position="201"/>
        <end position="226"/>
    </location>
</feature>
<dbReference type="Proteomes" id="UP000499080">
    <property type="component" value="Unassembled WGS sequence"/>
</dbReference>
<accession>A0A4Y2IN39</accession>
<evidence type="ECO:0000256" key="1">
    <source>
        <dbReference type="SAM" id="MobiDB-lite"/>
    </source>
</evidence>
<dbReference type="EMBL" id="BGPR01002798">
    <property type="protein sequence ID" value="GBM79065.1"/>
    <property type="molecule type" value="Genomic_DNA"/>
</dbReference>
<feature type="region of interest" description="Disordered" evidence="1">
    <location>
        <begin position="91"/>
        <end position="168"/>
    </location>
</feature>